<feature type="region of interest" description="Disordered" evidence="1">
    <location>
        <begin position="87"/>
        <end position="124"/>
    </location>
</feature>
<evidence type="ECO:0000313" key="3">
    <source>
        <dbReference type="Proteomes" id="UP001303473"/>
    </source>
</evidence>
<dbReference type="EMBL" id="MU853922">
    <property type="protein sequence ID" value="KAK3935472.1"/>
    <property type="molecule type" value="Genomic_DNA"/>
</dbReference>
<feature type="compositionally biased region" description="Basic and acidic residues" evidence="1">
    <location>
        <begin position="105"/>
        <end position="118"/>
    </location>
</feature>
<name>A0AAN6N0Y0_9PEZI</name>
<accession>A0AAN6N0Y0</accession>
<dbReference type="AlphaFoldDB" id="A0AAN6N0Y0"/>
<sequence>MDRLGNTGPKKPRPDLVPPSSCDLDALLDLRAEADIPLKQTQKRSSKSSSGGKSRKRQHNQEYSTLPEVAEWDGLWQEGVLLDIPGSLDEGYDGQGFEASAEAFSDPRRASWEEKQTEEPALTDSEAEVAAALLRAIHGDDTV</sequence>
<organism evidence="2 3">
    <name type="scientific">Diplogelasinospora grovesii</name>
    <dbReference type="NCBI Taxonomy" id="303347"/>
    <lineage>
        <taxon>Eukaryota</taxon>
        <taxon>Fungi</taxon>
        <taxon>Dikarya</taxon>
        <taxon>Ascomycota</taxon>
        <taxon>Pezizomycotina</taxon>
        <taxon>Sordariomycetes</taxon>
        <taxon>Sordariomycetidae</taxon>
        <taxon>Sordariales</taxon>
        <taxon>Diplogelasinosporaceae</taxon>
        <taxon>Diplogelasinospora</taxon>
    </lineage>
</organism>
<reference evidence="3" key="1">
    <citation type="journal article" date="2023" name="Mol. Phylogenet. Evol.">
        <title>Genome-scale phylogeny and comparative genomics of the fungal order Sordariales.</title>
        <authorList>
            <person name="Hensen N."/>
            <person name="Bonometti L."/>
            <person name="Westerberg I."/>
            <person name="Brannstrom I.O."/>
            <person name="Guillou S."/>
            <person name="Cros-Aarteil S."/>
            <person name="Calhoun S."/>
            <person name="Haridas S."/>
            <person name="Kuo A."/>
            <person name="Mondo S."/>
            <person name="Pangilinan J."/>
            <person name="Riley R."/>
            <person name="LaButti K."/>
            <person name="Andreopoulos B."/>
            <person name="Lipzen A."/>
            <person name="Chen C."/>
            <person name="Yan M."/>
            <person name="Daum C."/>
            <person name="Ng V."/>
            <person name="Clum A."/>
            <person name="Steindorff A."/>
            <person name="Ohm R.A."/>
            <person name="Martin F."/>
            <person name="Silar P."/>
            <person name="Natvig D.O."/>
            <person name="Lalanne C."/>
            <person name="Gautier V."/>
            <person name="Ament-Velasquez S.L."/>
            <person name="Kruys A."/>
            <person name="Hutchinson M.I."/>
            <person name="Powell A.J."/>
            <person name="Barry K."/>
            <person name="Miller A.N."/>
            <person name="Grigoriev I.V."/>
            <person name="Debuchy R."/>
            <person name="Gladieux P."/>
            <person name="Hiltunen Thoren M."/>
            <person name="Johannesson H."/>
        </authorList>
    </citation>
    <scope>NUCLEOTIDE SEQUENCE [LARGE SCALE GENOMIC DNA]</scope>
    <source>
        <strain evidence="3">CBS 340.73</strain>
    </source>
</reference>
<evidence type="ECO:0000313" key="2">
    <source>
        <dbReference type="EMBL" id="KAK3935472.1"/>
    </source>
</evidence>
<dbReference type="Proteomes" id="UP001303473">
    <property type="component" value="Unassembled WGS sequence"/>
</dbReference>
<comment type="caution">
    <text evidence="2">The sequence shown here is derived from an EMBL/GenBank/DDBJ whole genome shotgun (WGS) entry which is preliminary data.</text>
</comment>
<gene>
    <name evidence="2" type="ORF">QBC46DRAFT_358225</name>
</gene>
<keyword evidence="3" id="KW-1185">Reference proteome</keyword>
<feature type="region of interest" description="Disordered" evidence="1">
    <location>
        <begin position="1"/>
        <end position="65"/>
    </location>
</feature>
<evidence type="ECO:0000256" key="1">
    <source>
        <dbReference type="SAM" id="MobiDB-lite"/>
    </source>
</evidence>
<proteinExistence type="predicted"/>
<protein>
    <submittedName>
        <fullName evidence="2">Uncharacterized protein</fullName>
    </submittedName>
</protein>